<reference evidence="2 3" key="1">
    <citation type="submission" date="2024-03" db="EMBL/GenBank/DDBJ databases">
        <authorList>
            <person name="Gkanogiannis A."/>
            <person name="Becerra Lopez-Lavalle L."/>
        </authorList>
    </citation>
    <scope>NUCLEOTIDE SEQUENCE [LARGE SCALE GENOMIC DNA]</scope>
</reference>
<proteinExistence type="predicted"/>
<dbReference type="Proteomes" id="UP001642487">
    <property type="component" value="Chromosome 4"/>
</dbReference>
<evidence type="ECO:0000313" key="3">
    <source>
        <dbReference type="Proteomes" id="UP001642487"/>
    </source>
</evidence>
<feature type="compositionally biased region" description="Polar residues" evidence="1">
    <location>
        <begin position="54"/>
        <end position="71"/>
    </location>
</feature>
<name>A0ABP0YI46_9ROSI</name>
<dbReference type="EMBL" id="OZ021738">
    <property type="protein sequence ID" value="CAK9320164.1"/>
    <property type="molecule type" value="Genomic_DNA"/>
</dbReference>
<evidence type="ECO:0000313" key="2">
    <source>
        <dbReference type="EMBL" id="CAK9320164.1"/>
    </source>
</evidence>
<accession>A0ABP0YI46</accession>
<protein>
    <submittedName>
        <fullName evidence="2">Uncharacterized protein</fullName>
    </submittedName>
</protein>
<organism evidence="2 3">
    <name type="scientific">Citrullus colocynthis</name>
    <name type="common">colocynth</name>
    <dbReference type="NCBI Taxonomy" id="252529"/>
    <lineage>
        <taxon>Eukaryota</taxon>
        <taxon>Viridiplantae</taxon>
        <taxon>Streptophyta</taxon>
        <taxon>Embryophyta</taxon>
        <taxon>Tracheophyta</taxon>
        <taxon>Spermatophyta</taxon>
        <taxon>Magnoliopsida</taxon>
        <taxon>eudicotyledons</taxon>
        <taxon>Gunneridae</taxon>
        <taxon>Pentapetalae</taxon>
        <taxon>rosids</taxon>
        <taxon>fabids</taxon>
        <taxon>Cucurbitales</taxon>
        <taxon>Cucurbitaceae</taxon>
        <taxon>Benincaseae</taxon>
        <taxon>Citrullus</taxon>
    </lineage>
</organism>
<sequence length="71" mass="7625">MATTVANFTLAHHPIIFAAVETLSAVRSPVDLRLFGNAVQIPSRKGNRFEVASSKASKVSNISPKKTSFPN</sequence>
<feature type="region of interest" description="Disordered" evidence="1">
    <location>
        <begin position="50"/>
        <end position="71"/>
    </location>
</feature>
<keyword evidence="3" id="KW-1185">Reference proteome</keyword>
<gene>
    <name evidence="2" type="ORF">CITCOLO1_LOCUS12206</name>
</gene>
<evidence type="ECO:0000256" key="1">
    <source>
        <dbReference type="SAM" id="MobiDB-lite"/>
    </source>
</evidence>